<accession>A0AAN8JLL0</accession>
<keyword evidence="2" id="KW-0999">Mitochondrion inner membrane</keyword>
<protein>
    <recommendedName>
        <fullName evidence="2">NADH dehydrogenase [ubiquinone] 1 alpha subcomplex subunit 12</fullName>
    </recommendedName>
</protein>
<dbReference type="InterPro" id="IPR007763">
    <property type="entry name" value="NDUFA12"/>
</dbReference>
<comment type="similarity">
    <text evidence="1 2">Belongs to the complex I NDUFA12 subunit family.</text>
</comment>
<evidence type="ECO:0000256" key="2">
    <source>
        <dbReference type="RuleBase" id="RU363103"/>
    </source>
</evidence>
<dbReference type="GO" id="GO:0045271">
    <property type="term" value="C:respiratory chain complex I"/>
    <property type="evidence" value="ECO:0007669"/>
    <property type="project" value="InterPro"/>
</dbReference>
<dbReference type="Proteomes" id="UP001347796">
    <property type="component" value="Unassembled WGS sequence"/>
</dbReference>
<organism evidence="3 4">
    <name type="scientific">Patella caerulea</name>
    <name type="common">Rayed Mediterranean limpet</name>
    <dbReference type="NCBI Taxonomy" id="87958"/>
    <lineage>
        <taxon>Eukaryota</taxon>
        <taxon>Metazoa</taxon>
        <taxon>Spiralia</taxon>
        <taxon>Lophotrochozoa</taxon>
        <taxon>Mollusca</taxon>
        <taxon>Gastropoda</taxon>
        <taxon>Patellogastropoda</taxon>
        <taxon>Patelloidea</taxon>
        <taxon>Patellidae</taxon>
        <taxon>Patella</taxon>
    </lineage>
</organism>
<sequence>MRTIIADNGGLINSIKTIYRTDELKSGRLVGEDGFGNKYYENKSYFMGRSRWVDYSLAVNLDYDASQVPPEWHRWLHYIADEPPTEAQLVKRKWMINHSENPTGTDKIYVPYSTVKPKVQAWSPPSK</sequence>
<comment type="subunit">
    <text evidence="2">Complex I is composed of 45 different subunits.</text>
</comment>
<keyword evidence="2" id="KW-0472">Membrane</keyword>
<evidence type="ECO:0000313" key="4">
    <source>
        <dbReference type="Proteomes" id="UP001347796"/>
    </source>
</evidence>
<comment type="caution">
    <text evidence="3">The sequence shown here is derived from an EMBL/GenBank/DDBJ whole genome shotgun (WGS) entry which is preliminary data.</text>
</comment>
<keyword evidence="4" id="KW-1185">Reference proteome</keyword>
<gene>
    <name evidence="3" type="ORF">SNE40_014687</name>
</gene>
<keyword evidence="2" id="KW-0813">Transport</keyword>
<keyword evidence="2" id="KW-0496">Mitochondrion</keyword>
<comment type="subcellular location">
    <subcellularLocation>
        <location evidence="2">Mitochondrion inner membrane</location>
        <topology evidence="2">Peripheral membrane protein</topology>
        <orientation evidence="2">Matrix side</orientation>
    </subcellularLocation>
</comment>
<evidence type="ECO:0000313" key="3">
    <source>
        <dbReference type="EMBL" id="KAK6176393.1"/>
    </source>
</evidence>
<dbReference type="PANTHER" id="PTHR12910:SF2">
    <property type="entry name" value="NADH DEHYDROGENASE [UBIQUINONE] 1 ALPHA SUBCOMPLEX SUBUNIT 12"/>
    <property type="match status" value="1"/>
</dbReference>
<dbReference type="Pfam" id="PF05071">
    <property type="entry name" value="NDUFA12"/>
    <property type="match status" value="1"/>
</dbReference>
<name>A0AAN8JLL0_PATCE</name>
<dbReference type="GO" id="GO:0006979">
    <property type="term" value="P:response to oxidative stress"/>
    <property type="evidence" value="ECO:0007669"/>
    <property type="project" value="TreeGrafter"/>
</dbReference>
<dbReference type="EMBL" id="JAZGQO010000010">
    <property type="protein sequence ID" value="KAK6176393.1"/>
    <property type="molecule type" value="Genomic_DNA"/>
</dbReference>
<reference evidence="3 4" key="1">
    <citation type="submission" date="2024-01" db="EMBL/GenBank/DDBJ databases">
        <title>The genome of the rayed Mediterranean limpet Patella caerulea (Linnaeus, 1758).</title>
        <authorList>
            <person name="Anh-Thu Weber A."/>
            <person name="Halstead-Nussloch G."/>
        </authorList>
    </citation>
    <scope>NUCLEOTIDE SEQUENCE [LARGE SCALE GENOMIC DNA]</scope>
    <source>
        <strain evidence="3">AATW-2023a</strain>
        <tissue evidence="3">Whole specimen</tissue>
    </source>
</reference>
<evidence type="ECO:0000256" key="1">
    <source>
        <dbReference type="ARBA" id="ARBA00007355"/>
    </source>
</evidence>
<keyword evidence="2" id="KW-0249">Electron transport</keyword>
<comment type="function">
    <text evidence="2">Accessory subunit of the mitochondrial membrane respiratory chain NADH dehydrogenase (Complex I), that is believed not to be involved in catalysis. Complex I functions in the transfer of electrons from NADH to the respiratory chain. The immediate electron acceptor for the enzyme is believed to be ubiquinone.</text>
</comment>
<dbReference type="AlphaFoldDB" id="A0AAN8JLL0"/>
<dbReference type="GO" id="GO:0005743">
    <property type="term" value="C:mitochondrial inner membrane"/>
    <property type="evidence" value="ECO:0007669"/>
    <property type="project" value="UniProtKB-SubCell"/>
</dbReference>
<dbReference type="PANTHER" id="PTHR12910">
    <property type="entry name" value="NADH-UBIQUINONE OXIDOREDUCTASE SUBUNIT B17.2"/>
    <property type="match status" value="1"/>
</dbReference>
<keyword evidence="2" id="KW-0679">Respiratory chain</keyword>
<proteinExistence type="inferred from homology"/>